<proteinExistence type="inferred from homology"/>
<accession>A0ABR3PZD6</accession>
<gene>
    <name evidence="3" type="ORF">Q8F55_007301</name>
</gene>
<name>A0ABR3PZD6_9TREE</name>
<feature type="domain" description="FAD/NAD(P)-binding" evidence="2">
    <location>
        <begin position="10"/>
        <end position="196"/>
    </location>
</feature>
<dbReference type="RefSeq" id="XP_069207809.1">
    <property type="nucleotide sequence ID" value="XM_069355738.1"/>
</dbReference>
<organism evidence="3 4">
    <name type="scientific">Vanrija albida</name>
    <dbReference type="NCBI Taxonomy" id="181172"/>
    <lineage>
        <taxon>Eukaryota</taxon>
        <taxon>Fungi</taxon>
        <taxon>Dikarya</taxon>
        <taxon>Basidiomycota</taxon>
        <taxon>Agaricomycotina</taxon>
        <taxon>Tremellomycetes</taxon>
        <taxon>Trichosporonales</taxon>
        <taxon>Trichosporonaceae</taxon>
        <taxon>Vanrija</taxon>
    </lineage>
</organism>
<evidence type="ECO:0000259" key="2">
    <source>
        <dbReference type="Pfam" id="PF07992"/>
    </source>
</evidence>
<dbReference type="PANTHER" id="PTHR42877">
    <property type="entry name" value="L-ORNITHINE N(5)-MONOOXYGENASE-RELATED"/>
    <property type="match status" value="1"/>
</dbReference>
<dbReference type="Pfam" id="PF07992">
    <property type="entry name" value="Pyr_redox_2"/>
    <property type="match status" value="1"/>
</dbReference>
<keyword evidence="4" id="KW-1185">Reference proteome</keyword>
<dbReference type="InterPro" id="IPR023753">
    <property type="entry name" value="FAD/NAD-binding_dom"/>
</dbReference>
<dbReference type="InterPro" id="IPR036188">
    <property type="entry name" value="FAD/NAD-bd_sf"/>
</dbReference>
<dbReference type="PANTHER" id="PTHR42877:SF4">
    <property type="entry name" value="FAD_NAD(P)-BINDING DOMAIN-CONTAINING PROTEIN-RELATED"/>
    <property type="match status" value="1"/>
</dbReference>
<reference evidence="3 4" key="1">
    <citation type="submission" date="2023-08" db="EMBL/GenBank/DDBJ databases">
        <title>Annotated Genome Sequence of Vanrija albida AlHP1.</title>
        <authorList>
            <person name="Herzog R."/>
        </authorList>
    </citation>
    <scope>NUCLEOTIDE SEQUENCE [LARGE SCALE GENOMIC DNA]</scope>
    <source>
        <strain evidence="3 4">AlHP1</strain>
    </source>
</reference>
<dbReference type="Gene3D" id="3.50.50.60">
    <property type="entry name" value="FAD/NAD(P)-binding domain"/>
    <property type="match status" value="3"/>
</dbReference>
<protein>
    <recommendedName>
        <fullName evidence="2">FAD/NAD(P)-binding domain-containing protein</fullName>
    </recommendedName>
</protein>
<dbReference type="SUPFAM" id="SSF51905">
    <property type="entry name" value="FAD/NAD(P)-binding domain"/>
    <property type="match status" value="2"/>
</dbReference>
<comment type="similarity">
    <text evidence="1">Belongs to the FAD-binding monooxygenase family.</text>
</comment>
<evidence type="ECO:0000256" key="1">
    <source>
        <dbReference type="ARBA" id="ARBA00010139"/>
    </source>
</evidence>
<dbReference type="EMBL" id="JBBXJM010000005">
    <property type="protein sequence ID" value="KAL1407865.1"/>
    <property type="molecule type" value="Genomic_DNA"/>
</dbReference>
<comment type="caution">
    <text evidence="3">The sequence shown here is derived from an EMBL/GenBank/DDBJ whole genome shotgun (WGS) entry which is preliminary data.</text>
</comment>
<evidence type="ECO:0000313" key="3">
    <source>
        <dbReference type="EMBL" id="KAL1407865.1"/>
    </source>
</evidence>
<dbReference type="GeneID" id="95988344"/>
<dbReference type="Proteomes" id="UP001565368">
    <property type="component" value="Unassembled WGS sequence"/>
</dbReference>
<sequence length="562" mass="62093">MGFDKTNPIRVVVIGGGISGIAQGIRLKEELGDKVAITILEKRSSPGGVWRDSKWAGAGVDVPIHLYQLGGELNPDWSTVYASQPEVLAYWEGLVDKHDLRDNFLFNSEYIGSEWNSDSQTHTVFVQNVQTGNKLKLEAEVLVSAAGPLAKPQFPNIPGVKSFAGPYFHNLRWDSDVKLEGKRVAVIGNGSSGIQLVPGVAALPGVTLTHYIRSGGYFVPKPQRNYTAFERFAFNWIPGVQHAYRLYLLYLHDQTWSTRHVYDSSGSSAEEVFLLDYLKKTAPAEYLDALTPHYPLGSKRTALNLGWLETLHKDNVELTNTTITKVHPNGIETADGKLREHDVIIYATGSDVPYQGVGVNTNLHGEGGVELEQYWKSIGGPQAYAGVAVPHFPNYFIIIGPNGTAGSWGWTININTQAIARIVRELVDYGVSSVQPREAPFKAHNAKVQNYLKHSAAATKATNNWWRTDEGLITVVNPQAGLAEWWSKLSTKWSDWDAVKAVKGPDGKTRLQKVDVNGIKRRRRVLKLAVVGAVSAATYYNWNGIVDFVTKESGELRKYIQG</sequence>
<evidence type="ECO:0000313" key="4">
    <source>
        <dbReference type="Proteomes" id="UP001565368"/>
    </source>
</evidence>
<dbReference type="InterPro" id="IPR051209">
    <property type="entry name" value="FAD-bind_Monooxygenase_sf"/>
</dbReference>